<dbReference type="SUPFAM" id="SSF52540">
    <property type="entry name" value="P-loop containing nucleoside triphosphate hydrolases"/>
    <property type="match status" value="1"/>
</dbReference>
<evidence type="ECO:0000313" key="2">
    <source>
        <dbReference type="EMBL" id="KAB1440381.1"/>
    </source>
</evidence>
<feature type="domain" description="PD-(D/E)XK endonuclease-like" evidence="1">
    <location>
        <begin position="682"/>
        <end position="965"/>
    </location>
</feature>
<dbReference type="InterPro" id="IPR011604">
    <property type="entry name" value="PDDEXK-like_dom_sf"/>
</dbReference>
<dbReference type="Gene3D" id="3.90.320.10">
    <property type="match status" value="1"/>
</dbReference>
<protein>
    <submittedName>
        <fullName evidence="2">PD-(D/E)XK nuclease family protein</fullName>
    </submittedName>
</protein>
<organism evidence="2 3">
    <name type="scientific">Pseudodesulfovibrio senegalensis</name>
    <dbReference type="NCBI Taxonomy" id="1721087"/>
    <lineage>
        <taxon>Bacteria</taxon>
        <taxon>Pseudomonadati</taxon>
        <taxon>Thermodesulfobacteriota</taxon>
        <taxon>Desulfovibrionia</taxon>
        <taxon>Desulfovibrionales</taxon>
        <taxon>Desulfovibrionaceae</taxon>
    </lineage>
</organism>
<dbReference type="AlphaFoldDB" id="A0A6N6N2G3"/>
<dbReference type="InterPro" id="IPR038726">
    <property type="entry name" value="PDDEXK_AddAB-type"/>
</dbReference>
<dbReference type="RefSeq" id="WP_151151822.1">
    <property type="nucleotide sequence ID" value="NZ_WAIE01000007.1"/>
</dbReference>
<name>A0A6N6N2G3_9BACT</name>
<sequence>MNPIHMIPWQNDFITALGDWLVQREDFQQATVIFTHRRPRQYLKRYLSEHPDLPRPCFMPTMTSVADFIGGLRSELGHAPLMQAKRLDQAELLYGIVRGLRQQGHGLLATLPQMERETFLPWGLELAKLMEELLRHNMEPADLAYMEHEVADYAAALLEQLRSIFNAYVEALHAHGWTTPGVDCCFAAEHTNDIISAHQNKPLIAAGFYALSGAEDALFRALWQHNILDVCWHTDPDLAHGGHGHWAATEHRHWLRNWQAQTRLLAEPVSRPLIKGVRFREGFDRHSQLAALKEELVSTKDANKTHENTAIVLPDAGALMPVLHHLPDEDVNISMGYPLERTSLARLVETIVTLRENRLDDGRYHWKDMVNLIRHPYIKMLGDQTSPDYRRVLFVWEASMRQGEPYVRPEDWVPAYGIKPLENIAEERCEPLRREVMRTCLENFENISTLSELADALNDLVTMLHANGPNIWKNFLIDAECLYRLASSVIPELKAPLSSNAEFSLPVLTSILRKLMQQERVSFEPDPITGLQVLGVLETRLLHFKRLFLLDAVEERLPGTNAADPLLPDPMRGLLGLPDSRERDNVAAYNFYRLVMGADQTVIFYQSGIQPGLLDGKSIRSRFVEQLLWEMEKAKGDVINTGDPEILPVNIKSGPVPHNPGDIAVTEDIRAALHDHLENKGLTPSKIDTYLHCPKRFFLGTLARLRPITEITEEADPAELGTLVHEVLREFFSGHMNRRIIPAELDATSLLALYEKRLKESELYQTLPYDGKTALAHTGRYRLERHLQAQQEPTTILGLETELTAEITVQKTVIPLRGTVDRVDQRDLDIRILDYKTGNLKKPGEKFWSDDELWQRMNDSDPADTALLPDLAKSMQSVQLPAYLHLYEHGKQADRAVNAALVDLKDTGREKTLFPDKWEREEMREIIEDQIPQLIYFLVTHIHDATVFPATPSSLCDWCDFKRICGR</sequence>
<reference evidence="2 3" key="1">
    <citation type="journal article" date="2017" name="Int. J. Syst. Evol. Microbiol.">
        <title>Desulfovibrio senegalensis sp. nov., a mesophilic sulfate reducer isolated from marine sediment.</title>
        <authorList>
            <person name="Thioye A."/>
            <person name="Gam Z.B.A."/>
            <person name="Mbengue M."/>
            <person name="Cayol J.L."/>
            <person name="Joseph-Bartoli M."/>
            <person name="Toure-Kane C."/>
            <person name="Labat M."/>
        </authorList>
    </citation>
    <scope>NUCLEOTIDE SEQUENCE [LARGE SCALE GENOMIC DNA]</scope>
    <source>
        <strain evidence="2 3">DSM 101509</strain>
    </source>
</reference>
<dbReference type="Pfam" id="PF12705">
    <property type="entry name" value="PDDEXK_1"/>
    <property type="match status" value="1"/>
</dbReference>
<evidence type="ECO:0000259" key="1">
    <source>
        <dbReference type="Pfam" id="PF12705"/>
    </source>
</evidence>
<dbReference type="Proteomes" id="UP000438699">
    <property type="component" value="Unassembled WGS sequence"/>
</dbReference>
<accession>A0A6N6N2G3</accession>
<gene>
    <name evidence="2" type="ORF">F8A88_14135</name>
</gene>
<dbReference type="OrthoDB" id="9766257at2"/>
<keyword evidence="3" id="KW-1185">Reference proteome</keyword>
<proteinExistence type="predicted"/>
<comment type="caution">
    <text evidence="2">The sequence shown here is derived from an EMBL/GenBank/DDBJ whole genome shotgun (WGS) entry which is preliminary data.</text>
</comment>
<dbReference type="InterPro" id="IPR027417">
    <property type="entry name" value="P-loop_NTPase"/>
</dbReference>
<dbReference type="EMBL" id="WAIE01000007">
    <property type="protein sequence ID" value="KAB1440381.1"/>
    <property type="molecule type" value="Genomic_DNA"/>
</dbReference>
<evidence type="ECO:0000313" key="3">
    <source>
        <dbReference type="Proteomes" id="UP000438699"/>
    </source>
</evidence>